<sequence length="642" mass="70966">MVGTFGPEDNPHGMVCESSFATLFPRYREKYIREVWPLVSKLLSEHQLKGDLDLLEGTMIVKTTRKTWDPFVLYKARDLIKLLARSVPFEQARRVLEDQIFCDIIKISSMVQNRERFVKRRARLVGQNGATLKAIELLTECYVQIQNATFWALFVGAVLAFVLGFGMGANDVSNAFGTSVGSKVLTLKQAYILASIFETLGAIFVGYNVTDTMRKSVVVLSEYADNPKALLFGQIAILGGCSGWLMIATFAELPVSTTHSVVGATIGFSFMMKGISSIQWWEVGKIALSWFTSPLLSGFISSILYLVVDISVLRKEEPLEAGLRVLPIFYFFCIAFNTFTISYQGSKILGLESIPLWLAIVISLLTAILAALVVHFVLKPRLRKHTIAVVRDVVQRNGSILSHPQLPIINKRLEFDGKIRTHLDGSFVIETTHSLPGNNYIAIPLENDKKNGKQICRSISELPEKYQGNGFNGNNKLRKNRNRGISEAESVLSVANYVPQKLELSPRGFLHWLLPAHDRKEDAKTLQLFSSIQVFTACFAGFAHGSNDVSNAIAPLTAMLAIYREMSVQQKEPTPIYVLLYGVFAMCVGLCVLGHKVIKTVGQRMSSIHAASGFTIEFGAAVTALLASKAGLPISTTHCLVS</sequence>
<evidence type="ECO:0000256" key="2">
    <source>
        <dbReference type="ARBA" id="ARBA00004604"/>
    </source>
</evidence>
<dbReference type="PANTHER" id="PTHR11101">
    <property type="entry name" value="PHOSPHATE TRANSPORTER"/>
    <property type="match status" value="1"/>
</dbReference>
<evidence type="ECO:0000259" key="12">
    <source>
        <dbReference type="Pfam" id="PF17903"/>
    </source>
</evidence>
<evidence type="ECO:0000256" key="8">
    <source>
        <dbReference type="ARBA" id="ARBA00022989"/>
    </source>
</evidence>
<evidence type="ECO:0000256" key="3">
    <source>
        <dbReference type="ARBA" id="ARBA00009916"/>
    </source>
</evidence>
<evidence type="ECO:0000313" key="15">
    <source>
        <dbReference type="WBParaSite" id="scaffold17915_cov185.g18769"/>
    </source>
</evidence>
<evidence type="ECO:0000256" key="10">
    <source>
        <dbReference type="ARBA" id="ARBA00023242"/>
    </source>
</evidence>
<evidence type="ECO:0000256" key="1">
    <source>
        <dbReference type="ARBA" id="ARBA00004141"/>
    </source>
</evidence>
<dbReference type="Proteomes" id="UP000887561">
    <property type="component" value="Unplaced"/>
</dbReference>
<dbReference type="InterPro" id="IPR041174">
    <property type="entry name" value="KRR1-like_KH1"/>
</dbReference>
<accession>A0A915LS06</accession>
<reference evidence="15" key="1">
    <citation type="submission" date="2022-11" db="UniProtKB">
        <authorList>
            <consortium name="WormBaseParasite"/>
        </authorList>
    </citation>
    <scope>IDENTIFICATION</scope>
</reference>
<keyword evidence="14" id="KW-1185">Reference proteome</keyword>
<dbReference type="InterPro" id="IPR036612">
    <property type="entry name" value="KH_dom_type_1_sf"/>
</dbReference>
<proteinExistence type="inferred from homology"/>
<dbReference type="AlphaFoldDB" id="A0A915LS06"/>
<dbReference type="Pfam" id="PF21800">
    <property type="entry name" value="KH_KRR1_2nd"/>
    <property type="match status" value="1"/>
</dbReference>
<protein>
    <recommendedName>
        <fullName evidence="11">Phosphate transporter</fullName>
    </recommendedName>
</protein>
<keyword evidence="6 11" id="KW-0812">Transmembrane</keyword>
<dbReference type="FunFam" id="3.30.1370.10:FF:000014">
    <property type="entry name" value="KRR1 small subunit processome component"/>
    <property type="match status" value="1"/>
</dbReference>
<dbReference type="InterPro" id="IPR048550">
    <property type="entry name" value="KRR1-like_KH1_euk"/>
</dbReference>
<dbReference type="WBParaSite" id="scaffold17915_cov185.g18769">
    <property type="protein sequence ID" value="scaffold17915_cov185.g18769"/>
    <property type="gene ID" value="scaffold17915_cov185.g18769"/>
</dbReference>
<feature type="transmembrane region" description="Helical" evidence="11">
    <location>
        <begin position="229"/>
        <end position="249"/>
    </location>
</feature>
<name>A0A915LS06_MELJA</name>
<feature type="transmembrane region" description="Helical" evidence="11">
    <location>
        <begin position="287"/>
        <end position="313"/>
    </location>
</feature>
<dbReference type="GO" id="GO:0035435">
    <property type="term" value="P:phosphate ion transmembrane transport"/>
    <property type="evidence" value="ECO:0007669"/>
    <property type="project" value="TreeGrafter"/>
</dbReference>
<feature type="transmembrane region" description="Helical" evidence="11">
    <location>
        <begin position="356"/>
        <end position="378"/>
    </location>
</feature>
<feature type="transmembrane region" description="Helical" evidence="11">
    <location>
        <begin position="607"/>
        <end position="627"/>
    </location>
</feature>
<keyword evidence="7" id="KW-0694">RNA-binding</keyword>
<organism evidence="14 15">
    <name type="scientific">Meloidogyne javanica</name>
    <name type="common">Root-knot nematode worm</name>
    <dbReference type="NCBI Taxonomy" id="6303"/>
    <lineage>
        <taxon>Eukaryota</taxon>
        <taxon>Metazoa</taxon>
        <taxon>Ecdysozoa</taxon>
        <taxon>Nematoda</taxon>
        <taxon>Chromadorea</taxon>
        <taxon>Rhabditida</taxon>
        <taxon>Tylenchina</taxon>
        <taxon>Tylenchomorpha</taxon>
        <taxon>Tylenchoidea</taxon>
        <taxon>Meloidogynidae</taxon>
        <taxon>Meloidogyninae</taxon>
        <taxon>Meloidogyne</taxon>
        <taxon>Meloidogyne incognita group</taxon>
    </lineage>
</organism>
<feature type="transmembrane region" description="Helical" evidence="11">
    <location>
        <begin position="576"/>
        <end position="595"/>
    </location>
</feature>
<dbReference type="Pfam" id="PF01384">
    <property type="entry name" value="PHO4"/>
    <property type="match status" value="1"/>
</dbReference>
<keyword evidence="8 11" id="KW-1133">Transmembrane helix</keyword>
<feature type="domain" description="KRR1 small subunit processome component second KH" evidence="13">
    <location>
        <begin position="100"/>
        <end position="150"/>
    </location>
</feature>
<dbReference type="GO" id="GO:0042254">
    <property type="term" value="P:ribosome biogenesis"/>
    <property type="evidence" value="ECO:0007669"/>
    <property type="project" value="UniProtKB-ARBA"/>
</dbReference>
<comment type="similarity">
    <text evidence="3 11">Belongs to the inorganic phosphate transporter (PiT) (TC 2.A.20) family.</text>
</comment>
<evidence type="ECO:0000259" key="13">
    <source>
        <dbReference type="Pfam" id="PF21800"/>
    </source>
</evidence>
<evidence type="ECO:0000313" key="14">
    <source>
        <dbReference type="Proteomes" id="UP000887561"/>
    </source>
</evidence>
<dbReference type="GO" id="GO:0005315">
    <property type="term" value="F:phosphate transmembrane transporter activity"/>
    <property type="evidence" value="ECO:0007669"/>
    <property type="project" value="InterPro"/>
</dbReference>
<dbReference type="Pfam" id="PF17903">
    <property type="entry name" value="KH_KRR1_1st"/>
    <property type="match status" value="1"/>
</dbReference>
<keyword evidence="9 11" id="KW-0472">Membrane</keyword>
<evidence type="ECO:0000256" key="7">
    <source>
        <dbReference type="ARBA" id="ARBA00022884"/>
    </source>
</evidence>
<dbReference type="Gene3D" id="3.30.1370.10">
    <property type="entry name" value="K Homology domain, type 1"/>
    <property type="match status" value="2"/>
</dbReference>
<dbReference type="CDD" id="cd22393">
    <property type="entry name" value="KH-I_KRR1_rpt1"/>
    <property type="match status" value="1"/>
</dbReference>
<dbReference type="GO" id="GO:0016020">
    <property type="term" value="C:membrane"/>
    <property type="evidence" value="ECO:0007669"/>
    <property type="project" value="UniProtKB-SubCell"/>
</dbReference>
<feature type="domain" description="KRR1 small subunit processome component first KH" evidence="12">
    <location>
        <begin position="18"/>
        <end position="98"/>
    </location>
</feature>
<evidence type="ECO:0000256" key="6">
    <source>
        <dbReference type="ARBA" id="ARBA00022692"/>
    </source>
</evidence>
<feature type="transmembrane region" description="Helical" evidence="11">
    <location>
        <begin position="190"/>
        <end position="209"/>
    </location>
</feature>
<feature type="transmembrane region" description="Helical" evidence="11">
    <location>
        <begin position="325"/>
        <end position="344"/>
    </location>
</feature>
<evidence type="ECO:0000256" key="5">
    <source>
        <dbReference type="ARBA" id="ARBA00022592"/>
    </source>
</evidence>
<comment type="function">
    <text evidence="11">Sodium-phosphate symporter.</text>
</comment>
<keyword evidence="4 11" id="KW-0813">Transport</keyword>
<dbReference type="InterPro" id="IPR001204">
    <property type="entry name" value="Phos_transporter"/>
</dbReference>
<dbReference type="PANTHER" id="PTHR11101:SF67">
    <property type="entry name" value="PHOSPHATE TRANSPORTER"/>
    <property type="match status" value="1"/>
</dbReference>
<evidence type="ECO:0000256" key="4">
    <source>
        <dbReference type="ARBA" id="ARBA00022448"/>
    </source>
</evidence>
<dbReference type="GO" id="GO:0003723">
    <property type="term" value="F:RNA binding"/>
    <property type="evidence" value="ECO:0007669"/>
    <property type="project" value="UniProtKB-KW"/>
</dbReference>
<dbReference type="InterPro" id="IPR048548">
    <property type="entry name" value="KRR1-like_KH2"/>
</dbReference>
<keyword evidence="10" id="KW-0539">Nucleus</keyword>
<keyword evidence="5 11" id="KW-0592">Phosphate transport</keyword>
<comment type="subcellular location">
    <subcellularLocation>
        <location evidence="1 11">Membrane</location>
        <topology evidence="1 11">Multi-pass membrane protein</topology>
    </subcellularLocation>
    <subcellularLocation>
        <location evidence="2">Nucleus</location>
        <location evidence="2">Nucleolus</location>
    </subcellularLocation>
</comment>
<feature type="transmembrane region" description="Helical" evidence="11">
    <location>
        <begin position="148"/>
        <end position="169"/>
    </location>
</feature>
<evidence type="ECO:0000256" key="9">
    <source>
        <dbReference type="ARBA" id="ARBA00023136"/>
    </source>
</evidence>
<dbReference type="GO" id="GO:0005730">
    <property type="term" value="C:nucleolus"/>
    <property type="evidence" value="ECO:0007669"/>
    <property type="project" value="UniProtKB-SubCell"/>
</dbReference>
<evidence type="ECO:0000256" key="11">
    <source>
        <dbReference type="RuleBase" id="RU363058"/>
    </source>
</evidence>
<dbReference type="SUPFAM" id="SSF54791">
    <property type="entry name" value="Eukaryotic type KH-domain (KH-domain type I)"/>
    <property type="match status" value="1"/>
</dbReference>